<reference evidence="3 4" key="1">
    <citation type="submission" date="2024-02" db="EMBL/GenBank/DDBJ databases">
        <title>De novo assembly and annotation of 12 fungi associated with fruit tree decline syndrome in Ontario, Canada.</title>
        <authorList>
            <person name="Sulman M."/>
            <person name="Ellouze W."/>
            <person name="Ilyukhin E."/>
        </authorList>
    </citation>
    <scope>NUCLEOTIDE SEQUENCE [LARGE SCALE GENOMIC DNA]</scope>
    <source>
        <strain evidence="3 4">M11/M66-122</strain>
    </source>
</reference>
<name>A0AAN9UWQ7_9PEZI</name>
<evidence type="ECO:0000313" key="4">
    <source>
        <dbReference type="Proteomes" id="UP001320420"/>
    </source>
</evidence>
<protein>
    <submittedName>
        <fullName evidence="3">Uncharacterized protein</fullName>
    </submittedName>
</protein>
<feature type="region of interest" description="Disordered" evidence="1">
    <location>
        <begin position="240"/>
        <end position="363"/>
    </location>
</feature>
<dbReference type="EMBL" id="JAKJXP020000018">
    <property type="protein sequence ID" value="KAK7754707.1"/>
    <property type="molecule type" value="Genomic_DNA"/>
</dbReference>
<feature type="transmembrane region" description="Helical" evidence="2">
    <location>
        <begin position="134"/>
        <end position="157"/>
    </location>
</feature>
<keyword evidence="2" id="KW-1133">Transmembrane helix</keyword>
<keyword evidence="2" id="KW-0812">Transmembrane</keyword>
<evidence type="ECO:0000256" key="1">
    <source>
        <dbReference type="SAM" id="MobiDB-lite"/>
    </source>
</evidence>
<feature type="compositionally biased region" description="Low complexity" evidence="1">
    <location>
        <begin position="83"/>
        <end position="113"/>
    </location>
</feature>
<organism evidence="3 4">
    <name type="scientific">Diatrype stigma</name>
    <dbReference type="NCBI Taxonomy" id="117547"/>
    <lineage>
        <taxon>Eukaryota</taxon>
        <taxon>Fungi</taxon>
        <taxon>Dikarya</taxon>
        <taxon>Ascomycota</taxon>
        <taxon>Pezizomycotina</taxon>
        <taxon>Sordariomycetes</taxon>
        <taxon>Xylariomycetidae</taxon>
        <taxon>Xylariales</taxon>
        <taxon>Diatrypaceae</taxon>
        <taxon>Diatrype</taxon>
    </lineage>
</organism>
<feature type="transmembrane region" description="Helical" evidence="2">
    <location>
        <begin position="177"/>
        <end position="195"/>
    </location>
</feature>
<proteinExistence type="predicted"/>
<dbReference type="Proteomes" id="UP001320420">
    <property type="component" value="Unassembled WGS sequence"/>
</dbReference>
<feature type="compositionally biased region" description="Low complexity" evidence="1">
    <location>
        <begin position="259"/>
        <end position="273"/>
    </location>
</feature>
<keyword evidence="4" id="KW-1185">Reference proteome</keyword>
<gene>
    <name evidence="3" type="ORF">SLS62_003265</name>
</gene>
<dbReference type="AlphaFoldDB" id="A0AAN9UWQ7"/>
<sequence length="363" mass="37142">MPTFRLPKTDGSSSGADEVAVPPATGGRPVIDPGTGTGVGSRNAGRDAWRRSAEALPGDLFSGGPSDFQPNIGTPGDGGGSGDTTDAPGSPQATATSTPINSSTSTPTSASSMTATSTSAVPVVNSPSGVVLPVWAIVVIIVGAIMVLVFVVSLGVFCARERRKGHERGIAPRYGRAVRKALAAATGAFVPIWIAKRLCGGGRSSSKSRRMHPQNAAYAAKTEALMNHELSQASLTYTSPAAATAPEPEPQPELRPHVQRSASVVSALSSSDSARGRYSRVETDQPLADAAMRGSVGSDARAGAGLQRNPSLVSALSSTDDGRGYSAHDIPPPTPMSENAATFASPGRRRDDPAIRNSACYSP</sequence>
<keyword evidence="2" id="KW-0472">Membrane</keyword>
<feature type="compositionally biased region" description="Basic and acidic residues" evidence="1">
    <location>
        <begin position="44"/>
        <end position="53"/>
    </location>
</feature>
<comment type="caution">
    <text evidence="3">The sequence shown here is derived from an EMBL/GenBank/DDBJ whole genome shotgun (WGS) entry which is preliminary data.</text>
</comment>
<feature type="region of interest" description="Disordered" evidence="1">
    <location>
        <begin position="1"/>
        <end position="113"/>
    </location>
</feature>
<accession>A0AAN9UWQ7</accession>
<evidence type="ECO:0000256" key="2">
    <source>
        <dbReference type="SAM" id="Phobius"/>
    </source>
</evidence>
<evidence type="ECO:0000313" key="3">
    <source>
        <dbReference type="EMBL" id="KAK7754707.1"/>
    </source>
</evidence>
<feature type="compositionally biased region" description="Polar residues" evidence="1">
    <location>
        <begin position="308"/>
        <end position="319"/>
    </location>
</feature>